<dbReference type="AlphaFoldDB" id="A0A068U848"/>
<protein>
    <recommendedName>
        <fullName evidence="11">Gamma-secretase subunit PEN-2</fullName>
    </recommendedName>
</protein>
<evidence type="ECO:0000256" key="3">
    <source>
        <dbReference type="ARBA" id="ARBA00022692"/>
    </source>
</evidence>
<evidence type="ECO:0008006" key="11">
    <source>
        <dbReference type="Google" id="ProtNLM"/>
    </source>
</evidence>
<evidence type="ECO:0000256" key="4">
    <source>
        <dbReference type="ARBA" id="ARBA00022976"/>
    </source>
</evidence>
<evidence type="ECO:0000256" key="7">
    <source>
        <dbReference type="SAM" id="MobiDB-lite"/>
    </source>
</evidence>
<reference evidence="10" key="1">
    <citation type="journal article" date="2014" name="Science">
        <title>The coffee genome provides insight into the convergent evolution of caffeine biosynthesis.</title>
        <authorList>
            <person name="Denoeud F."/>
            <person name="Carretero-Paulet L."/>
            <person name="Dereeper A."/>
            <person name="Droc G."/>
            <person name="Guyot R."/>
            <person name="Pietrella M."/>
            <person name="Zheng C."/>
            <person name="Alberti A."/>
            <person name="Anthony F."/>
            <person name="Aprea G."/>
            <person name="Aury J.M."/>
            <person name="Bento P."/>
            <person name="Bernard M."/>
            <person name="Bocs S."/>
            <person name="Campa C."/>
            <person name="Cenci A."/>
            <person name="Combes M.C."/>
            <person name="Crouzillat D."/>
            <person name="Da Silva C."/>
            <person name="Daddiego L."/>
            <person name="De Bellis F."/>
            <person name="Dussert S."/>
            <person name="Garsmeur O."/>
            <person name="Gayraud T."/>
            <person name="Guignon V."/>
            <person name="Jahn K."/>
            <person name="Jamilloux V."/>
            <person name="Joet T."/>
            <person name="Labadie K."/>
            <person name="Lan T."/>
            <person name="Leclercq J."/>
            <person name="Lepelley M."/>
            <person name="Leroy T."/>
            <person name="Li L.T."/>
            <person name="Librado P."/>
            <person name="Lopez L."/>
            <person name="Munoz A."/>
            <person name="Noel B."/>
            <person name="Pallavicini A."/>
            <person name="Perrotta G."/>
            <person name="Poncet V."/>
            <person name="Pot D."/>
            <person name="Priyono X."/>
            <person name="Rigoreau M."/>
            <person name="Rouard M."/>
            <person name="Rozas J."/>
            <person name="Tranchant-Dubreuil C."/>
            <person name="VanBuren R."/>
            <person name="Zhang Q."/>
            <person name="Andrade A.C."/>
            <person name="Argout X."/>
            <person name="Bertrand B."/>
            <person name="de Kochko A."/>
            <person name="Graziosi G."/>
            <person name="Henry R.J."/>
            <person name="Jayarama X."/>
            <person name="Ming R."/>
            <person name="Nagai C."/>
            <person name="Rounsley S."/>
            <person name="Sankoff D."/>
            <person name="Giuliano G."/>
            <person name="Albert V.A."/>
            <person name="Wincker P."/>
            <person name="Lashermes P."/>
        </authorList>
    </citation>
    <scope>NUCLEOTIDE SEQUENCE [LARGE SCALE GENOMIC DNA]</scope>
    <source>
        <strain evidence="10">cv. DH200-94</strain>
    </source>
</reference>
<accession>A0A068U848</accession>
<dbReference type="Gramene" id="CDP04685">
    <property type="protein sequence ID" value="CDP04685"/>
    <property type="gene ID" value="GSCOC_T00018741001"/>
</dbReference>
<dbReference type="InParanoid" id="A0A068U848"/>
<dbReference type="GO" id="GO:0005798">
    <property type="term" value="C:Golgi-associated vesicle"/>
    <property type="evidence" value="ECO:0007669"/>
    <property type="project" value="EnsemblPlants"/>
</dbReference>
<comment type="subcellular location">
    <subcellularLocation>
        <location evidence="1">Membrane</location>
        <topology evidence="1">Multi-pass membrane protein</topology>
    </subcellularLocation>
</comment>
<dbReference type="PANTHER" id="PTHR16318">
    <property type="entry name" value="GAMMA-SECRETASE SUBUNIT PEN-2"/>
    <property type="match status" value="1"/>
</dbReference>
<feature type="region of interest" description="Disordered" evidence="7">
    <location>
        <begin position="23"/>
        <end position="44"/>
    </location>
</feature>
<keyword evidence="4" id="KW-0914">Notch signaling pathway</keyword>
<evidence type="ECO:0000256" key="6">
    <source>
        <dbReference type="ARBA" id="ARBA00023136"/>
    </source>
</evidence>
<evidence type="ECO:0000256" key="1">
    <source>
        <dbReference type="ARBA" id="ARBA00004141"/>
    </source>
</evidence>
<dbReference type="OrthoDB" id="524898at2759"/>
<evidence type="ECO:0000313" key="9">
    <source>
        <dbReference type="EMBL" id="CDP04685.1"/>
    </source>
</evidence>
<organism evidence="9 10">
    <name type="scientific">Coffea canephora</name>
    <name type="common">Robusta coffee</name>
    <dbReference type="NCBI Taxonomy" id="49390"/>
    <lineage>
        <taxon>Eukaryota</taxon>
        <taxon>Viridiplantae</taxon>
        <taxon>Streptophyta</taxon>
        <taxon>Embryophyta</taxon>
        <taxon>Tracheophyta</taxon>
        <taxon>Spermatophyta</taxon>
        <taxon>Magnoliopsida</taxon>
        <taxon>eudicotyledons</taxon>
        <taxon>Gunneridae</taxon>
        <taxon>Pentapetalae</taxon>
        <taxon>asterids</taxon>
        <taxon>lamiids</taxon>
        <taxon>Gentianales</taxon>
        <taxon>Rubiaceae</taxon>
        <taxon>Ixoroideae</taxon>
        <taxon>Gardenieae complex</taxon>
        <taxon>Bertiereae - Coffeeae clade</taxon>
        <taxon>Coffeeae</taxon>
        <taxon>Coffea</taxon>
    </lineage>
</organism>
<dbReference type="Proteomes" id="UP000295252">
    <property type="component" value="Chromosome IX"/>
</dbReference>
<dbReference type="GO" id="GO:0007219">
    <property type="term" value="P:Notch signaling pathway"/>
    <property type="evidence" value="ECO:0007669"/>
    <property type="project" value="UniProtKB-KW"/>
</dbReference>
<sequence>MERSSAEAPSNTDHAVVALTAGGDDTVAGNQGNATSSISPLSRGRRRNVEWPTIDGPLGLSQEESIGQARKFFKFGFLLLPWLWAVNCFYFWPVLRKPTSHSHPQLRYYVVGSAIGFVVFTVLLTSWALTFAIGGEHLFGHAWDQLVMYNLADRYGLTGWI</sequence>
<proteinExistence type="inferred from homology"/>
<feature type="transmembrane region" description="Helical" evidence="8">
    <location>
        <begin position="106"/>
        <end position="129"/>
    </location>
</feature>
<keyword evidence="10" id="KW-1185">Reference proteome</keyword>
<keyword evidence="3 8" id="KW-0812">Transmembrane</keyword>
<gene>
    <name evidence="9" type="ORF">GSCOC_T00018741001</name>
</gene>
<comment type="similarity">
    <text evidence="2">Belongs to the PEN-2 family.</text>
</comment>
<dbReference type="Pfam" id="PF10251">
    <property type="entry name" value="PEN-2"/>
    <property type="match status" value="1"/>
</dbReference>
<name>A0A068U848_COFCA</name>
<dbReference type="FunCoup" id="A0A068U848">
    <property type="interactions" value="228"/>
</dbReference>
<dbReference type="InterPro" id="IPR019379">
    <property type="entry name" value="Gamma_Secretase_Asp_P_PEN2"/>
</dbReference>
<dbReference type="EMBL" id="HG739097">
    <property type="protein sequence ID" value="CDP04685.1"/>
    <property type="molecule type" value="Genomic_DNA"/>
</dbReference>
<evidence type="ECO:0000256" key="5">
    <source>
        <dbReference type="ARBA" id="ARBA00022989"/>
    </source>
</evidence>
<keyword evidence="5 8" id="KW-1133">Transmembrane helix</keyword>
<evidence type="ECO:0000313" key="10">
    <source>
        <dbReference type="Proteomes" id="UP000295252"/>
    </source>
</evidence>
<dbReference type="PANTHER" id="PTHR16318:SF0">
    <property type="entry name" value="GAMMA-SECRETASE SUBUNIT PEN-2"/>
    <property type="match status" value="1"/>
</dbReference>
<dbReference type="STRING" id="49390.A0A068U848"/>
<keyword evidence="6 8" id="KW-0472">Membrane</keyword>
<dbReference type="PhylomeDB" id="A0A068U848"/>
<dbReference type="OMA" id="QVWPTID"/>
<dbReference type="GO" id="GO:0070765">
    <property type="term" value="C:gamma-secretase complex"/>
    <property type="evidence" value="ECO:0007669"/>
    <property type="project" value="TreeGrafter"/>
</dbReference>
<evidence type="ECO:0000256" key="2">
    <source>
        <dbReference type="ARBA" id="ARBA00009607"/>
    </source>
</evidence>
<evidence type="ECO:0000256" key="8">
    <source>
        <dbReference type="SAM" id="Phobius"/>
    </source>
</evidence>
<feature type="transmembrane region" description="Helical" evidence="8">
    <location>
        <begin position="75"/>
        <end position="94"/>
    </location>
</feature>
<feature type="compositionally biased region" description="Polar residues" evidence="7">
    <location>
        <begin position="28"/>
        <end position="40"/>
    </location>
</feature>